<protein>
    <submittedName>
        <fullName evidence="3">Biopolymer transporter Tol</fullName>
    </submittedName>
</protein>
<gene>
    <name evidence="3" type="ORF">GS601_02375</name>
</gene>
<dbReference type="Gene3D" id="2.120.10.30">
    <property type="entry name" value="TolB, C-terminal domain"/>
    <property type="match status" value="1"/>
</dbReference>
<evidence type="ECO:0000256" key="1">
    <source>
        <dbReference type="ARBA" id="ARBA00009820"/>
    </source>
</evidence>
<name>A0A8J8CLI9_9CYAN</name>
<evidence type="ECO:0000256" key="2">
    <source>
        <dbReference type="SAM" id="SignalP"/>
    </source>
</evidence>
<dbReference type="InterPro" id="IPR011042">
    <property type="entry name" value="6-blade_b-propeller_TolB-like"/>
</dbReference>
<organism evidence="3 4">
    <name type="scientific">Myxacorys almedinensis A</name>
    <dbReference type="NCBI Taxonomy" id="2690445"/>
    <lineage>
        <taxon>Bacteria</taxon>
        <taxon>Bacillati</taxon>
        <taxon>Cyanobacteriota</taxon>
        <taxon>Cyanophyceae</taxon>
        <taxon>Leptolyngbyales</taxon>
        <taxon>Leptolyngbyaceae</taxon>
        <taxon>Myxacorys</taxon>
        <taxon>Myxacorys almedinensis</taxon>
    </lineage>
</organism>
<feature type="chain" id="PRO_5035279353" evidence="2">
    <location>
        <begin position="22"/>
        <end position="178"/>
    </location>
</feature>
<comment type="caution">
    <text evidence="3">The sequence shown here is derived from an EMBL/GenBank/DDBJ whole genome shotgun (WGS) entry which is preliminary data.</text>
</comment>
<keyword evidence="4" id="KW-1185">Reference proteome</keyword>
<dbReference type="PROSITE" id="PS51257">
    <property type="entry name" value="PROKAR_LIPOPROTEIN"/>
    <property type="match status" value="1"/>
</dbReference>
<dbReference type="EMBL" id="WVIE01000002">
    <property type="protein sequence ID" value="NDJ16142.1"/>
    <property type="molecule type" value="Genomic_DNA"/>
</dbReference>
<dbReference type="Proteomes" id="UP000646053">
    <property type="component" value="Unassembled WGS sequence"/>
</dbReference>
<keyword evidence="2" id="KW-0732">Signal</keyword>
<reference evidence="3" key="1">
    <citation type="submission" date="2019-12" db="EMBL/GenBank/DDBJ databases">
        <title>High-Quality draft genome sequences of three cyanobacteria isolated from the limestone walls of the Old Cathedral of Coimbra.</title>
        <authorList>
            <person name="Tiago I."/>
            <person name="Soares F."/>
            <person name="Portugal A."/>
        </authorList>
    </citation>
    <scope>NUCLEOTIDE SEQUENCE</scope>
    <source>
        <strain evidence="3">A</strain>
    </source>
</reference>
<feature type="signal peptide" evidence="2">
    <location>
        <begin position="1"/>
        <end position="21"/>
    </location>
</feature>
<dbReference type="PANTHER" id="PTHR36842:SF2">
    <property type="entry name" value="SLR0505 PROTEIN"/>
    <property type="match status" value="1"/>
</dbReference>
<dbReference type="SUPFAM" id="SSF82171">
    <property type="entry name" value="DPP6 N-terminal domain-like"/>
    <property type="match status" value="1"/>
</dbReference>
<evidence type="ECO:0000313" key="4">
    <source>
        <dbReference type="Proteomes" id="UP000646053"/>
    </source>
</evidence>
<comment type="similarity">
    <text evidence="1">Belongs to the TolB family.</text>
</comment>
<dbReference type="InterPro" id="IPR011659">
    <property type="entry name" value="WD40"/>
</dbReference>
<evidence type="ECO:0000313" key="3">
    <source>
        <dbReference type="EMBL" id="NDJ16142.1"/>
    </source>
</evidence>
<dbReference type="PANTHER" id="PTHR36842">
    <property type="entry name" value="PROTEIN TOLB HOMOLOG"/>
    <property type="match status" value="1"/>
</dbReference>
<proteinExistence type="inferred from homology"/>
<sequence>MRRGSLVIVGWLLLSSLAACSSGETVQGGSFLNSRYNDEQPALSGDGRLLAFVSDRGGGRNILVYNLEERRFIDMPRLNRRNAIAESPSLSYTGRYLVYLSSDRGIPELRLYDRAVGQSQSLLSLYQGWVRHPSISPDGRYVTFESSSRGQWDIEVFDRGAGIELDIPDGRPVVPPGL</sequence>
<dbReference type="Pfam" id="PF07676">
    <property type="entry name" value="PD40"/>
    <property type="match status" value="2"/>
</dbReference>
<accession>A0A8J8CLI9</accession>
<dbReference type="AlphaFoldDB" id="A0A8J8CLI9"/>